<dbReference type="EMBL" id="DVIQ01000108">
    <property type="protein sequence ID" value="HIS32951.1"/>
    <property type="molecule type" value="Genomic_DNA"/>
</dbReference>
<organism evidence="2 3">
    <name type="scientific">Candidatus Limivivens intestinipullorum</name>
    <dbReference type="NCBI Taxonomy" id="2840858"/>
    <lineage>
        <taxon>Bacteria</taxon>
        <taxon>Bacillati</taxon>
        <taxon>Bacillota</taxon>
        <taxon>Clostridia</taxon>
        <taxon>Lachnospirales</taxon>
        <taxon>Lachnospiraceae</taxon>
        <taxon>Lachnospiraceae incertae sedis</taxon>
        <taxon>Candidatus Limivivens</taxon>
    </lineage>
</organism>
<feature type="transmembrane region" description="Helical" evidence="1">
    <location>
        <begin position="54"/>
        <end position="74"/>
    </location>
</feature>
<feature type="transmembrane region" description="Helical" evidence="1">
    <location>
        <begin position="175"/>
        <end position="197"/>
    </location>
</feature>
<gene>
    <name evidence="2" type="ORF">IAB44_15605</name>
</gene>
<comment type="caution">
    <text evidence="2">The sequence shown here is derived from an EMBL/GenBank/DDBJ whole genome shotgun (WGS) entry which is preliminary data.</text>
</comment>
<dbReference type="Proteomes" id="UP000823935">
    <property type="component" value="Unassembled WGS sequence"/>
</dbReference>
<keyword evidence="1" id="KW-0812">Transmembrane</keyword>
<sequence length="293" mass="34344">MKLLRYIRKTLGLKLLNVKVMLFLLLLILLPWDYSQPYLTYIEGWDYPISWCIFPFYLASFGFLTLFYFGIIYINSDVPFMQHINMYQVIRTGRLRWAAGQIGGIFLRSLIITLLMVLFTLLPFLGKIEWSADWGRMVYTLASERKNLSEFASASNNLDFRFYYEILDKFTPVQLMALAVALCTLICTFLGLFMFCISLYGDRMFAMAGALVFVLMLYFCENFPLQKYKRFMAHFVPTYWAEIALMETRTSGYYRMPSLTYMFAFLCIAIAGMSALICLRAKHVEFEWENEDA</sequence>
<feature type="transmembrane region" description="Helical" evidence="1">
    <location>
        <begin position="12"/>
        <end position="34"/>
    </location>
</feature>
<reference evidence="2" key="1">
    <citation type="submission" date="2020-10" db="EMBL/GenBank/DDBJ databases">
        <authorList>
            <person name="Gilroy R."/>
        </authorList>
    </citation>
    <scope>NUCLEOTIDE SEQUENCE</scope>
    <source>
        <strain evidence="2">CHK190-19873</strain>
    </source>
</reference>
<evidence type="ECO:0000256" key="1">
    <source>
        <dbReference type="SAM" id="Phobius"/>
    </source>
</evidence>
<evidence type="ECO:0000313" key="2">
    <source>
        <dbReference type="EMBL" id="HIS32951.1"/>
    </source>
</evidence>
<evidence type="ECO:0000313" key="3">
    <source>
        <dbReference type="Proteomes" id="UP000823935"/>
    </source>
</evidence>
<protein>
    <submittedName>
        <fullName evidence="2">Uncharacterized protein</fullName>
    </submittedName>
</protein>
<dbReference type="AlphaFoldDB" id="A0A9D1EWB0"/>
<feature type="transmembrane region" description="Helical" evidence="1">
    <location>
        <begin position="259"/>
        <end position="279"/>
    </location>
</feature>
<reference evidence="2" key="2">
    <citation type="journal article" date="2021" name="PeerJ">
        <title>Extensive microbial diversity within the chicken gut microbiome revealed by metagenomics and culture.</title>
        <authorList>
            <person name="Gilroy R."/>
            <person name="Ravi A."/>
            <person name="Getino M."/>
            <person name="Pursley I."/>
            <person name="Horton D.L."/>
            <person name="Alikhan N.F."/>
            <person name="Baker D."/>
            <person name="Gharbi K."/>
            <person name="Hall N."/>
            <person name="Watson M."/>
            <person name="Adriaenssens E.M."/>
            <person name="Foster-Nyarko E."/>
            <person name="Jarju S."/>
            <person name="Secka A."/>
            <person name="Antonio M."/>
            <person name="Oren A."/>
            <person name="Chaudhuri R.R."/>
            <person name="La Ragione R."/>
            <person name="Hildebrand F."/>
            <person name="Pallen M.J."/>
        </authorList>
    </citation>
    <scope>NUCLEOTIDE SEQUENCE</scope>
    <source>
        <strain evidence="2">CHK190-19873</strain>
    </source>
</reference>
<proteinExistence type="predicted"/>
<keyword evidence="1" id="KW-1133">Transmembrane helix</keyword>
<feature type="transmembrane region" description="Helical" evidence="1">
    <location>
        <begin position="95"/>
        <end position="125"/>
    </location>
</feature>
<accession>A0A9D1EWB0</accession>
<feature type="transmembrane region" description="Helical" evidence="1">
    <location>
        <begin position="204"/>
        <end position="225"/>
    </location>
</feature>
<name>A0A9D1EWB0_9FIRM</name>
<keyword evidence="1" id="KW-0472">Membrane</keyword>